<protein>
    <recommendedName>
        <fullName evidence="4">MH2 domain-containing protein</fullName>
    </recommendedName>
</protein>
<dbReference type="InterPro" id="IPR001132">
    <property type="entry name" value="SMAD_dom_Dwarfin-type"/>
</dbReference>
<name>A0A6V7U0F7_MELEN</name>
<comment type="caution">
    <text evidence="5">The sequence shown here is derived from an EMBL/GenBank/DDBJ whole genome shotgun (WGS) entry which is preliminary data.</text>
</comment>
<dbReference type="Gene3D" id="2.60.200.10">
    <property type="match status" value="1"/>
</dbReference>
<evidence type="ECO:0000313" key="6">
    <source>
        <dbReference type="Proteomes" id="UP000580250"/>
    </source>
</evidence>
<dbReference type="PROSITE" id="PS51076">
    <property type="entry name" value="MH2"/>
    <property type="match status" value="1"/>
</dbReference>
<dbReference type="AlphaFoldDB" id="A0A6V7U0F7"/>
<dbReference type="EMBL" id="CAJEWN010000027">
    <property type="protein sequence ID" value="CAD2141326.1"/>
    <property type="molecule type" value="Genomic_DNA"/>
</dbReference>
<sequence length="286" mass="32502">MSGKQPPKQSFHPIKNEIIESEPIPGTSTTNLQNLTDLRIRNSLNTILIQPNNQDVLASSQMRPPKSDLTNFWCLVYYYEMNERVGEVFKSEWKQELNENPQLIIDGGVCASAENTRFCLGVIGNINRNPFVTKVGRSIGKGIRLNQKDENIYLESLSDSAVFVQCPLFARKNGDELATVYRLKASDVSTSSSNGSKPFCLFDMKMFDTLLTEARLLGYNALYMLQIYCLCRISFVKGWGQEYRRQTITSCPMWIEVQFPRPLQILDEVLMENADEIGGEEVHSFS</sequence>
<evidence type="ECO:0000256" key="3">
    <source>
        <dbReference type="SAM" id="MobiDB-lite"/>
    </source>
</evidence>
<dbReference type="InterPro" id="IPR017855">
    <property type="entry name" value="SMAD-like_dom_sf"/>
</dbReference>
<evidence type="ECO:0000313" key="5">
    <source>
        <dbReference type="EMBL" id="CAD2141326.1"/>
    </source>
</evidence>
<dbReference type="GO" id="GO:0051239">
    <property type="term" value="P:regulation of multicellular organismal process"/>
    <property type="evidence" value="ECO:0007669"/>
    <property type="project" value="UniProtKB-ARBA"/>
</dbReference>
<dbReference type="PANTHER" id="PTHR13703">
    <property type="entry name" value="SMAD"/>
    <property type="match status" value="1"/>
</dbReference>
<dbReference type="GO" id="GO:0000981">
    <property type="term" value="F:DNA-binding transcription factor activity, RNA polymerase II-specific"/>
    <property type="evidence" value="ECO:0007669"/>
    <property type="project" value="TreeGrafter"/>
</dbReference>
<keyword evidence="1" id="KW-0805">Transcription regulation</keyword>
<dbReference type="SUPFAM" id="SSF49879">
    <property type="entry name" value="SMAD/FHA domain"/>
    <property type="match status" value="1"/>
</dbReference>
<dbReference type="OrthoDB" id="5794312at2759"/>
<dbReference type="InterPro" id="IPR013790">
    <property type="entry name" value="Dwarfin"/>
</dbReference>
<dbReference type="GO" id="GO:0030154">
    <property type="term" value="P:cell differentiation"/>
    <property type="evidence" value="ECO:0007669"/>
    <property type="project" value="TreeGrafter"/>
</dbReference>
<dbReference type="GO" id="GO:0030509">
    <property type="term" value="P:BMP signaling pathway"/>
    <property type="evidence" value="ECO:0007669"/>
    <property type="project" value="TreeGrafter"/>
</dbReference>
<dbReference type="SMART" id="SM00524">
    <property type="entry name" value="DWB"/>
    <property type="match status" value="1"/>
</dbReference>
<dbReference type="GO" id="GO:0060395">
    <property type="term" value="P:SMAD protein signal transduction"/>
    <property type="evidence" value="ECO:0007669"/>
    <property type="project" value="TreeGrafter"/>
</dbReference>
<reference evidence="5 6" key="1">
    <citation type="submission" date="2020-08" db="EMBL/GenBank/DDBJ databases">
        <authorList>
            <person name="Koutsovoulos G."/>
            <person name="Danchin GJ E."/>
        </authorList>
    </citation>
    <scope>NUCLEOTIDE SEQUENCE [LARGE SCALE GENOMIC DNA]</scope>
</reference>
<dbReference type="GO" id="GO:0009791">
    <property type="term" value="P:post-embryonic development"/>
    <property type="evidence" value="ECO:0007669"/>
    <property type="project" value="UniProtKB-ARBA"/>
</dbReference>
<keyword evidence="2" id="KW-0804">Transcription</keyword>
<dbReference type="GO" id="GO:0000978">
    <property type="term" value="F:RNA polymerase II cis-regulatory region sequence-specific DNA binding"/>
    <property type="evidence" value="ECO:0007669"/>
    <property type="project" value="TreeGrafter"/>
</dbReference>
<feature type="region of interest" description="Disordered" evidence="3">
    <location>
        <begin position="1"/>
        <end position="30"/>
    </location>
</feature>
<gene>
    <name evidence="5" type="ORF">MENT_LOCUS6809</name>
</gene>
<dbReference type="Proteomes" id="UP000580250">
    <property type="component" value="Unassembled WGS sequence"/>
</dbReference>
<dbReference type="GO" id="GO:0070411">
    <property type="term" value="F:I-SMAD binding"/>
    <property type="evidence" value="ECO:0007669"/>
    <property type="project" value="TreeGrafter"/>
</dbReference>
<dbReference type="GO" id="GO:0050793">
    <property type="term" value="P:regulation of developmental process"/>
    <property type="evidence" value="ECO:0007669"/>
    <property type="project" value="UniProtKB-ARBA"/>
</dbReference>
<feature type="domain" description="MH2" evidence="4">
    <location>
        <begin position="73"/>
        <end position="286"/>
    </location>
</feature>
<dbReference type="InterPro" id="IPR008984">
    <property type="entry name" value="SMAD_FHA_dom_sf"/>
</dbReference>
<dbReference type="Pfam" id="PF03166">
    <property type="entry name" value="MH2"/>
    <property type="match status" value="1"/>
</dbReference>
<proteinExistence type="predicted"/>
<dbReference type="GO" id="GO:0009653">
    <property type="term" value="P:anatomical structure morphogenesis"/>
    <property type="evidence" value="ECO:0007669"/>
    <property type="project" value="TreeGrafter"/>
</dbReference>
<evidence type="ECO:0000256" key="2">
    <source>
        <dbReference type="ARBA" id="ARBA00023163"/>
    </source>
</evidence>
<organism evidence="5 6">
    <name type="scientific">Meloidogyne enterolobii</name>
    <name type="common">Root-knot nematode worm</name>
    <name type="synonym">Meloidogyne mayaguensis</name>
    <dbReference type="NCBI Taxonomy" id="390850"/>
    <lineage>
        <taxon>Eukaryota</taxon>
        <taxon>Metazoa</taxon>
        <taxon>Ecdysozoa</taxon>
        <taxon>Nematoda</taxon>
        <taxon>Chromadorea</taxon>
        <taxon>Rhabditida</taxon>
        <taxon>Tylenchina</taxon>
        <taxon>Tylenchomorpha</taxon>
        <taxon>Tylenchoidea</taxon>
        <taxon>Meloidogynidae</taxon>
        <taxon>Meloidogyninae</taxon>
        <taxon>Meloidogyne</taxon>
    </lineage>
</organism>
<dbReference type="GO" id="GO:0071144">
    <property type="term" value="C:heteromeric SMAD protein complex"/>
    <property type="evidence" value="ECO:0007669"/>
    <property type="project" value="TreeGrafter"/>
</dbReference>
<accession>A0A6V7U0F7</accession>
<evidence type="ECO:0000256" key="1">
    <source>
        <dbReference type="ARBA" id="ARBA00023015"/>
    </source>
</evidence>
<evidence type="ECO:0000259" key="4">
    <source>
        <dbReference type="PROSITE" id="PS51076"/>
    </source>
</evidence>